<evidence type="ECO:0000259" key="2">
    <source>
        <dbReference type="Pfam" id="PF05272"/>
    </source>
</evidence>
<sequence length="776" mass="88323">MRDLPIAYGNSCYAKTWANKTTTWEDLCERLKTTIHTTESVEEYPKLKKDDRDRAKDKGGFVGGNLKGNRRKRETVACRSMLTMDADHAEIGFIDRFASECRYSSCLYTTHGHTPEQPRCRIIVPLTRDITPDEYVAIARYFASDWGIDQFDECSYKPSQLMYWPTTPANGEFISKTTEGEWLDPDVYLTAHPNWKDCSLLPTSSRESSVREASGKKQEDPLTKPGVVGAFCRAYGITAVIETYLADVYEPSAMEGRYDYITADSSAGVVVYDDKFAYSHHATDPACGKLLNAFDLVRIHRFGDDDEKKSFKQMTELALSDDTVKGNLAAERIAQAGEDFSDDADWHKRLRFVPRSGALENSVWNLNLILENDPDLQGFAFNDMANRIQVTGEMPWERPEGNAFWRDADTAQLKSLVDICYGEFTTRNYDVSFTKVADDRHFHPVRDYLNGLPKWDGVKRVEELFIKYLQADDTEYIRTVTRKTFAAAVARVMCPGIKFDCVPVLDGGQGIGKSSIVKDLVTPEYYSESLSLTDMDDKAGAEKLQGFWVVEIGELAGMKKADIEKVKSFLSTSDDKYRPSYGRVVESHPRQCIIIGTVNGERGYLRDITGNRRFWIIKVHQKTQKQNWHFTQADRDQFWAEAKAIWESGEKLYLEGDILAESEKAQRNAMEVDERVGMVEEYLNTLLPTTWDSMDIYARRSFLSGDPTAEKGTVKRTSVCNAEIWCECFGKNLSELKTTDSYTIAALMTQIDGWQRTSNRKTLPLYGKQRLYQITE</sequence>
<dbReference type="InterPro" id="IPR007936">
    <property type="entry name" value="VapE-like_dom"/>
</dbReference>
<feature type="domain" description="Virulence-associated protein E-like" evidence="2">
    <location>
        <begin position="449"/>
        <end position="670"/>
    </location>
</feature>
<proteinExistence type="predicted"/>
<accession>A0A8S5SN58</accession>
<dbReference type="PANTHER" id="PTHR34985:SF1">
    <property type="entry name" value="SLR0554 PROTEIN"/>
    <property type="match status" value="1"/>
</dbReference>
<evidence type="ECO:0000256" key="1">
    <source>
        <dbReference type="SAM" id="MobiDB-lite"/>
    </source>
</evidence>
<feature type="region of interest" description="Disordered" evidence="1">
    <location>
        <begin position="44"/>
        <end position="64"/>
    </location>
</feature>
<reference evidence="3" key="1">
    <citation type="journal article" date="2021" name="Proc. Natl. Acad. Sci. U.S.A.">
        <title>A Catalog of Tens of Thousands of Viruses from Human Metagenomes Reveals Hidden Associations with Chronic Diseases.</title>
        <authorList>
            <person name="Tisza M.J."/>
            <person name="Buck C.B."/>
        </authorList>
    </citation>
    <scope>NUCLEOTIDE SEQUENCE</scope>
    <source>
        <strain evidence="3">Ctvf68</strain>
    </source>
</reference>
<evidence type="ECO:0000313" key="3">
    <source>
        <dbReference type="EMBL" id="DAF52352.1"/>
    </source>
</evidence>
<name>A0A8S5SN58_9CAUD</name>
<feature type="compositionally biased region" description="Basic and acidic residues" evidence="1">
    <location>
        <begin position="44"/>
        <end position="59"/>
    </location>
</feature>
<dbReference type="EMBL" id="BK032634">
    <property type="protein sequence ID" value="DAF52352.1"/>
    <property type="molecule type" value="Genomic_DNA"/>
</dbReference>
<protein>
    <submittedName>
        <fullName evidence="3">Virulence associated protein E</fullName>
    </submittedName>
</protein>
<dbReference type="PANTHER" id="PTHR34985">
    <property type="entry name" value="SLR0554 PROTEIN"/>
    <property type="match status" value="1"/>
</dbReference>
<dbReference type="Pfam" id="PF05272">
    <property type="entry name" value="VapE-like_dom"/>
    <property type="match status" value="1"/>
</dbReference>
<organism evidence="3">
    <name type="scientific">Siphoviridae sp. ctvf68</name>
    <dbReference type="NCBI Taxonomy" id="2827967"/>
    <lineage>
        <taxon>Viruses</taxon>
        <taxon>Duplodnaviria</taxon>
        <taxon>Heunggongvirae</taxon>
        <taxon>Uroviricota</taxon>
        <taxon>Caudoviricetes</taxon>
    </lineage>
</organism>